<evidence type="ECO:0000313" key="2">
    <source>
        <dbReference type="EMBL" id="CAG8827943.1"/>
    </source>
</evidence>
<comment type="caution">
    <text evidence="2">The sequence shown here is derived from an EMBL/GenBank/DDBJ whole genome shotgun (WGS) entry which is preliminary data.</text>
</comment>
<reference evidence="2" key="1">
    <citation type="submission" date="2021-06" db="EMBL/GenBank/DDBJ databases">
        <authorList>
            <person name="Kallberg Y."/>
            <person name="Tangrot J."/>
            <person name="Rosling A."/>
        </authorList>
    </citation>
    <scope>NUCLEOTIDE SEQUENCE</scope>
    <source>
        <strain evidence="2">FL966</strain>
    </source>
</reference>
<protein>
    <submittedName>
        <fullName evidence="2">14613_t:CDS:1</fullName>
    </submittedName>
</protein>
<evidence type="ECO:0000313" key="3">
    <source>
        <dbReference type="Proteomes" id="UP000789759"/>
    </source>
</evidence>
<sequence>DQARLHITKDRQNKIALINNKPISYQEIGSDTGYRCNNLARDGPAHLTLRNQPLLYLSKYLSKRDTPLKVRKNIAMAPNVFGNQRIHTPVNQANIIDGTPTNEQRLPTLHLMTNNKAKQNDKQSKNAEEKMK</sequence>
<dbReference type="AlphaFoldDB" id="A0A9N9KGA0"/>
<evidence type="ECO:0000256" key="1">
    <source>
        <dbReference type="SAM" id="MobiDB-lite"/>
    </source>
</evidence>
<organism evidence="2 3">
    <name type="scientific">Cetraspora pellucida</name>
    <dbReference type="NCBI Taxonomy" id="1433469"/>
    <lineage>
        <taxon>Eukaryota</taxon>
        <taxon>Fungi</taxon>
        <taxon>Fungi incertae sedis</taxon>
        <taxon>Mucoromycota</taxon>
        <taxon>Glomeromycotina</taxon>
        <taxon>Glomeromycetes</taxon>
        <taxon>Diversisporales</taxon>
        <taxon>Gigasporaceae</taxon>
        <taxon>Cetraspora</taxon>
    </lineage>
</organism>
<gene>
    <name evidence="2" type="ORF">CPELLU_LOCUS20344</name>
</gene>
<dbReference type="OrthoDB" id="2472922at2759"/>
<keyword evidence="3" id="KW-1185">Reference proteome</keyword>
<feature type="non-terminal residue" evidence="2">
    <location>
        <position position="1"/>
    </location>
</feature>
<dbReference type="Proteomes" id="UP000789759">
    <property type="component" value="Unassembled WGS sequence"/>
</dbReference>
<proteinExistence type="predicted"/>
<name>A0A9N9KGA0_9GLOM</name>
<accession>A0A9N9KGA0</accession>
<feature type="region of interest" description="Disordered" evidence="1">
    <location>
        <begin position="112"/>
        <end position="132"/>
    </location>
</feature>
<feature type="compositionally biased region" description="Basic and acidic residues" evidence="1">
    <location>
        <begin position="118"/>
        <end position="132"/>
    </location>
</feature>
<dbReference type="EMBL" id="CAJVQA010059799">
    <property type="protein sequence ID" value="CAG8827943.1"/>
    <property type="molecule type" value="Genomic_DNA"/>
</dbReference>